<name>S7Q930_GLOTA</name>
<protein>
    <submittedName>
        <fullName evidence="2">Uncharacterized protein</fullName>
    </submittedName>
</protein>
<dbReference type="KEGG" id="gtr:GLOTRDRAFT_99932"/>
<accession>S7Q930</accession>
<dbReference type="STRING" id="670483.S7Q930"/>
<dbReference type="EMBL" id="KB469301">
    <property type="protein sequence ID" value="EPQ55953.1"/>
    <property type="molecule type" value="Genomic_DNA"/>
</dbReference>
<gene>
    <name evidence="2" type="ORF">GLOTRDRAFT_99932</name>
</gene>
<feature type="region of interest" description="Disordered" evidence="1">
    <location>
        <begin position="1"/>
        <end position="128"/>
    </location>
</feature>
<feature type="compositionally biased region" description="Low complexity" evidence="1">
    <location>
        <begin position="280"/>
        <end position="310"/>
    </location>
</feature>
<organism evidence="2 3">
    <name type="scientific">Gloeophyllum trabeum (strain ATCC 11539 / FP-39264 / Madison 617)</name>
    <name type="common">Brown rot fungus</name>
    <dbReference type="NCBI Taxonomy" id="670483"/>
    <lineage>
        <taxon>Eukaryota</taxon>
        <taxon>Fungi</taxon>
        <taxon>Dikarya</taxon>
        <taxon>Basidiomycota</taxon>
        <taxon>Agaricomycotina</taxon>
        <taxon>Agaricomycetes</taxon>
        <taxon>Gloeophyllales</taxon>
        <taxon>Gloeophyllaceae</taxon>
        <taxon>Gloeophyllum</taxon>
    </lineage>
</organism>
<evidence type="ECO:0000256" key="1">
    <source>
        <dbReference type="SAM" id="MobiDB-lite"/>
    </source>
</evidence>
<feature type="compositionally biased region" description="Polar residues" evidence="1">
    <location>
        <begin position="14"/>
        <end position="24"/>
    </location>
</feature>
<reference evidence="2 3" key="1">
    <citation type="journal article" date="2012" name="Science">
        <title>The Paleozoic origin of enzymatic lignin decomposition reconstructed from 31 fungal genomes.</title>
        <authorList>
            <person name="Floudas D."/>
            <person name="Binder M."/>
            <person name="Riley R."/>
            <person name="Barry K."/>
            <person name="Blanchette R.A."/>
            <person name="Henrissat B."/>
            <person name="Martinez A.T."/>
            <person name="Otillar R."/>
            <person name="Spatafora J.W."/>
            <person name="Yadav J.S."/>
            <person name="Aerts A."/>
            <person name="Benoit I."/>
            <person name="Boyd A."/>
            <person name="Carlson A."/>
            <person name="Copeland A."/>
            <person name="Coutinho P.M."/>
            <person name="de Vries R.P."/>
            <person name="Ferreira P."/>
            <person name="Findley K."/>
            <person name="Foster B."/>
            <person name="Gaskell J."/>
            <person name="Glotzer D."/>
            <person name="Gorecki P."/>
            <person name="Heitman J."/>
            <person name="Hesse C."/>
            <person name="Hori C."/>
            <person name="Igarashi K."/>
            <person name="Jurgens J.A."/>
            <person name="Kallen N."/>
            <person name="Kersten P."/>
            <person name="Kohler A."/>
            <person name="Kuees U."/>
            <person name="Kumar T.K.A."/>
            <person name="Kuo A."/>
            <person name="LaButti K."/>
            <person name="Larrondo L.F."/>
            <person name="Lindquist E."/>
            <person name="Ling A."/>
            <person name="Lombard V."/>
            <person name="Lucas S."/>
            <person name="Lundell T."/>
            <person name="Martin R."/>
            <person name="McLaughlin D.J."/>
            <person name="Morgenstern I."/>
            <person name="Morin E."/>
            <person name="Murat C."/>
            <person name="Nagy L.G."/>
            <person name="Nolan M."/>
            <person name="Ohm R.A."/>
            <person name="Patyshakuliyeva A."/>
            <person name="Rokas A."/>
            <person name="Ruiz-Duenas F.J."/>
            <person name="Sabat G."/>
            <person name="Salamov A."/>
            <person name="Samejima M."/>
            <person name="Schmutz J."/>
            <person name="Slot J.C."/>
            <person name="St John F."/>
            <person name="Stenlid J."/>
            <person name="Sun H."/>
            <person name="Sun S."/>
            <person name="Syed K."/>
            <person name="Tsang A."/>
            <person name="Wiebenga A."/>
            <person name="Young D."/>
            <person name="Pisabarro A."/>
            <person name="Eastwood D.C."/>
            <person name="Martin F."/>
            <person name="Cullen D."/>
            <person name="Grigoriev I.V."/>
            <person name="Hibbett D.S."/>
        </authorList>
    </citation>
    <scope>NUCLEOTIDE SEQUENCE [LARGE SCALE GENOMIC DNA]</scope>
    <source>
        <strain evidence="2 3">ATCC 11539</strain>
    </source>
</reference>
<feature type="region of interest" description="Disordered" evidence="1">
    <location>
        <begin position="220"/>
        <end position="330"/>
    </location>
</feature>
<proteinExistence type="predicted"/>
<keyword evidence="3" id="KW-1185">Reference proteome</keyword>
<evidence type="ECO:0000313" key="2">
    <source>
        <dbReference type="EMBL" id="EPQ55953.1"/>
    </source>
</evidence>
<dbReference type="OrthoDB" id="3222669at2759"/>
<evidence type="ECO:0000313" key="3">
    <source>
        <dbReference type="Proteomes" id="UP000030669"/>
    </source>
</evidence>
<dbReference type="RefSeq" id="XP_007865965.1">
    <property type="nucleotide sequence ID" value="XM_007867774.1"/>
</dbReference>
<sequence>MSPGNLSPYYSPIHSRSTRASFASDTGMPPIGADRRSLRSSRSRIASTKDGLHALSRNSLSSSGHGHRSTEEDDSDSEERGGSSVETVTAGPRPGLWRSRSSSDGGHQSGSEHSSRHGHATIELQESQDVEMMDFVDRFRSLVTQITRETEEGMDFAREAGDGTMLRHRVISLDEDNSEDSSSRSDGRSMTPEDYISMLGGYVRRMPTIESLGSREVMSLANSKGGQSGSRPPTRANTLSMSDQGSQPPSRSNSLNWRQLDAVAANNGAGESIGREATPQSHSHSGSGSQRSVVRSASITSRRSILTTSSPVDSPVQIEFPASHEQLEES</sequence>
<feature type="compositionally biased region" description="Polar residues" evidence="1">
    <location>
        <begin position="99"/>
        <end position="112"/>
    </location>
</feature>
<dbReference type="AlphaFoldDB" id="S7Q930"/>
<dbReference type="HOGENOM" id="CLU_842123_0_0_1"/>
<feature type="compositionally biased region" description="Polar residues" evidence="1">
    <location>
        <begin position="220"/>
        <end position="257"/>
    </location>
</feature>
<feature type="region of interest" description="Disordered" evidence="1">
    <location>
        <begin position="172"/>
        <end position="194"/>
    </location>
</feature>
<dbReference type="OMA" id="HGGMTIR"/>
<dbReference type="Proteomes" id="UP000030669">
    <property type="component" value="Unassembled WGS sequence"/>
</dbReference>
<dbReference type="eggNOG" id="ENOG502SPZK">
    <property type="taxonomic scope" value="Eukaryota"/>
</dbReference>
<dbReference type="GeneID" id="19310107"/>